<organism evidence="1 2">
    <name type="scientific">Micromonospora reichwaldensis</name>
    <dbReference type="NCBI Taxonomy" id="3075516"/>
    <lineage>
        <taxon>Bacteria</taxon>
        <taxon>Bacillati</taxon>
        <taxon>Actinomycetota</taxon>
        <taxon>Actinomycetes</taxon>
        <taxon>Micromonosporales</taxon>
        <taxon>Micromonosporaceae</taxon>
        <taxon>Micromonospora</taxon>
    </lineage>
</organism>
<protein>
    <submittedName>
        <fullName evidence="1">Superoxide dismutase</fullName>
    </submittedName>
</protein>
<proteinExistence type="predicted"/>
<dbReference type="EMBL" id="JAVRFL010000013">
    <property type="protein sequence ID" value="MDT0529890.1"/>
    <property type="molecule type" value="Genomic_DNA"/>
</dbReference>
<dbReference type="InterPro" id="IPR015943">
    <property type="entry name" value="WD40/YVTN_repeat-like_dom_sf"/>
</dbReference>
<gene>
    <name evidence="1" type="ORF">RM555_12925</name>
</gene>
<evidence type="ECO:0000313" key="1">
    <source>
        <dbReference type="EMBL" id="MDT0529890.1"/>
    </source>
</evidence>
<dbReference type="SUPFAM" id="SSF101898">
    <property type="entry name" value="NHL repeat"/>
    <property type="match status" value="1"/>
</dbReference>
<dbReference type="Proteomes" id="UP001180973">
    <property type="component" value="Unassembled WGS sequence"/>
</dbReference>
<dbReference type="RefSeq" id="WP_311411967.1">
    <property type="nucleotide sequence ID" value="NZ_JAVRFL010000013.1"/>
</dbReference>
<accession>A0ABU2WVD4</accession>
<reference evidence="1" key="1">
    <citation type="submission" date="2023-09" db="EMBL/GenBank/DDBJ databases">
        <title>30 novel species of actinomycetes from the DSMZ collection.</title>
        <authorList>
            <person name="Nouioui I."/>
        </authorList>
    </citation>
    <scope>NUCLEOTIDE SEQUENCE</scope>
    <source>
        <strain evidence="1">DSM 115977</strain>
    </source>
</reference>
<name>A0ABU2WVD4_9ACTN</name>
<evidence type="ECO:0000313" key="2">
    <source>
        <dbReference type="Proteomes" id="UP001180973"/>
    </source>
</evidence>
<dbReference type="Gene3D" id="2.130.10.10">
    <property type="entry name" value="YVTN repeat-like/Quinoprotein amine dehydrogenase"/>
    <property type="match status" value="1"/>
</dbReference>
<comment type="caution">
    <text evidence="1">The sequence shown here is derived from an EMBL/GenBank/DDBJ whole genome shotgun (WGS) entry which is preliminary data.</text>
</comment>
<keyword evidence="2" id="KW-1185">Reference proteome</keyword>
<sequence>MINLPNGFCPEGIARGTGTKIYVSSMADGCLWCADLRTGRGKLLVPPVPGTQATGLDVERGRIWAACGNMGGAAVYRESTGECLATYDFGGGFIDGVTATKKAVFFTDSEKAKVYCVEFGRNGSLPGQSGVRALLLPGGLGDPTACNTGIVAAWAGKLIVVQARTGRLYCFDPRAGMAAQISTCGVSVSNGDGLLLEGRTLYVVRNRNNVIAKFRLNERLTRATPVDVIRDRDLDEPSAVVSFGSSLYAVNARLSVPATPDTTYCVVRVRD</sequence>